<accession>A0A2T7Q0D3</accession>
<evidence type="ECO:0000256" key="4">
    <source>
        <dbReference type="ARBA" id="ARBA00023136"/>
    </source>
</evidence>
<dbReference type="EMBL" id="PZQS01000001">
    <property type="protein sequence ID" value="PVD39131.1"/>
    <property type="molecule type" value="Genomic_DNA"/>
</dbReference>
<evidence type="ECO:0000256" key="2">
    <source>
        <dbReference type="ARBA" id="ARBA00022692"/>
    </source>
</evidence>
<comment type="caution">
    <text evidence="7">The sequence shown here is derived from an EMBL/GenBank/DDBJ whole genome shotgun (WGS) entry which is preliminary data.</text>
</comment>
<dbReference type="GO" id="GO:0016020">
    <property type="term" value="C:membrane"/>
    <property type="evidence" value="ECO:0007669"/>
    <property type="project" value="UniProtKB-SubCell"/>
</dbReference>
<protein>
    <submittedName>
        <fullName evidence="7">Uncharacterized protein</fullName>
    </submittedName>
</protein>
<evidence type="ECO:0000313" key="8">
    <source>
        <dbReference type="Proteomes" id="UP000245119"/>
    </source>
</evidence>
<keyword evidence="3 6" id="KW-1133">Transmembrane helix</keyword>
<evidence type="ECO:0000256" key="5">
    <source>
        <dbReference type="SAM" id="MobiDB-lite"/>
    </source>
</evidence>
<name>A0A2T7Q0D3_POMCA</name>
<feature type="compositionally biased region" description="Low complexity" evidence="5">
    <location>
        <begin position="159"/>
        <end position="170"/>
    </location>
</feature>
<reference evidence="7 8" key="1">
    <citation type="submission" date="2018-04" db="EMBL/GenBank/DDBJ databases">
        <title>The genome of golden apple snail Pomacea canaliculata provides insight into stress tolerance and invasive adaptation.</title>
        <authorList>
            <person name="Liu C."/>
            <person name="Liu B."/>
            <person name="Ren Y."/>
            <person name="Zhang Y."/>
            <person name="Wang H."/>
            <person name="Li S."/>
            <person name="Jiang F."/>
            <person name="Yin L."/>
            <person name="Zhang G."/>
            <person name="Qian W."/>
            <person name="Fan W."/>
        </authorList>
    </citation>
    <scope>NUCLEOTIDE SEQUENCE [LARGE SCALE GENOMIC DNA]</scope>
    <source>
        <strain evidence="7">SZHN2017</strain>
        <tissue evidence="7">Muscle</tissue>
    </source>
</reference>
<evidence type="ECO:0000256" key="1">
    <source>
        <dbReference type="ARBA" id="ARBA00004141"/>
    </source>
</evidence>
<keyword evidence="4 6" id="KW-0472">Membrane</keyword>
<sequence length="288" mass="31662">MTWSLVCEIVSPVIAMIFYIIMYASNKWVVAADAHWGLWTWCSVSVNGTSNCSTVDFNASEGILSVTIIGILVENYKNDKTFRQYPGSELGWCVWLHVAAASLTLSGAFMRFYNDKKWSEDSPSVFHIGPARTGREVILRWTVEPTVSPTTRGGEKRTLSTSSLSSWSRRPVVGPSLSGLPGYDQTPPRYQPPTFPPPSYDIAVVSVDVPPPDYVQAVRSSGSSDSVDDNFTSHIRRHPGCEIPHPLPTGVVMGGQRGGPTTFKHELVLVVTSNCSNRFSFQARTTSK</sequence>
<keyword evidence="8" id="KW-1185">Reference proteome</keyword>
<dbReference type="InterPro" id="IPR017974">
    <property type="entry name" value="Claudin_CS"/>
</dbReference>
<evidence type="ECO:0000313" key="7">
    <source>
        <dbReference type="EMBL" id="PVD39131.1"/>
    </source>
</evidence>
<dbReference type="Proteomes" id="UP000245119">
    <property type="component" value="Linkage Group LG1"/>
</dbReference>
<feature type="transmembrane region" description="Helical" evidence="6">
    <location>
        <begin position="5"/>
        <end position="24"/>
    </location>
</feature>
<dbReference type="PROSITE" id="PS01346">
    <property type="entry name" value="CLAUDIN"/>
    <property type="match status" value="1"/>
</dbReference>
<proteinExistence type="predicted"/>
<keyword evidence="2 6" id="KW-0812">Transmembrane</keyword>
<organism evidence="7 8">
    <name type="scientific">Pomacea canaliculata</name>
    <name type="common">Golden apple snail</name>
    <dbReference type="NCBI Taxonomy" id="400727"/>
    <lineage>
        <taxon>Eukaryota</taxon>
        <taxon>Metazoa</taxon>
        <taxon>Spiralia</taxon>
        <taxon>Lophotrochozoa</taxon>
        <taxon>Mollusca</taxon>
        <taxon>Gastropoda</taxon>
        <taxon>Caenogastropoda</taxon>
        <taxon>Architaenioglossa</taxon>
        <taxon>Ampullarioidea</taxon>
        <taxon>Ampullariidae</taxon>
        <taxon>Pomacea</taxon>
    </lineage>
</organism>
<gene>
    <name evidence="7" type="ORF">C0Q70_01759</name>
</gene>
<evidence type="ECO:0000256" key="3">
    <source>
        <dbReference type="ARBA" id="ARBA00022989"/>
    </source>
</evidence>
<feature type="region of interest" description="Disordered" evidence="5">
    <location>
        <begin position="145"/>
        <end position="197"/>
    </location>
</feature>
<dbReference type="AlphaFoldDB" id="A0A2T7Q0D3"/>
<comment type="subcellular location">
    <subcellularLocation>
        <location evidence="1">Membrane</location>
        <topology evidence="1">Multi-pass membrane protein</topology>
    </subcellularLocation>
</comment>
<evidence type="ECO:0000256" key="6">
    <source>
        <dbReference type="SAM" id="Phobius"/>
    </source>
</evidence>